<dbReference type="Gene3D" id="3.40.50.1820">
    <property type="entry name" value="alpha/beta hydrolase"/>
    <property type="match status" value="2"/>
</dbReference>
<sequence>MTYHNFNHKYAIAGGHKHHYADERNPTDPVLLLIHGFPDLWYGWRHQIKIFADKRYRVIVIDCLGYGETDSPQELNKYSLKSVAGRIKDLLNVLEVSEDLDYLAEQFKKTGFKGPLNYYKTGLNNHVEEFEHLTRNKDMSHPVYLIKVENDPVLIPELAVTMPYLYKSYFVNPIQTGHFAILEKPEEFNEVIERILDIIHK</sequence>
<dbReference type="Proteomes" id="UP001194580">
    <property type="component" value="Unassembled WGS sequence"/>
</dbReference>
<dbReference type="InterPro" id="IPR000639">
    <property type="entry name" value="Epox_hydrolase-like"/>
</dbReference>
<evidence type="ECO:0000313" key="5">
    <source>
        <dbReference type="Proteomes" id="UP001194580"/>
    </source>
</evidence>
<keyword evidence="1" id="KW-0378">Hydrolase</keyword>
<dbReference type="EMBL" id="JAAAIL010001884">
    <property type="protein sequence ID" value="KAG0263583.1"/>
    <property type="molecule type" value="Genomic_DNA"/>
</dbReference>
<gene>
    <name evidence="4" type="ORF">BGZ95_003774</name>
</gene>
<evidence type="ECO:0000256" key="1">
    <source>
        <dbReference type="ARBA" id="ARBA00022801"/>
    </source>
</evidence>
<evidence type="ECO:0000256" key="2">
    <source>
        <dbReference type="ARBA" id="ARBA00038334"/>
    </source>
</evidence>
<accession>A0AAD4D3S8</accession>
<dbReference type="Pfam" id="PF00561">
    <property type="entry name" value="Abhydrolase_1"/>
    <property type="match status" value="1"/>
</dbReference>
<dbReference type="SUPFAM" id="SSF53474">
    <property type="entry name" value="alpha/beta-Hydrolases"/>
    <property type="match status" value="1"/>
</dbReference>
<keyword evidence="5" id="KW-1185">Reference proteome</keyword>
<comment type="similarity">
    <text evidence="2">Belongs to the AB hydrolase superfamily. Epoxide hydrolase family.</text>
</comment>
<dbReference type="InterPro" id="IPR000073">
    <property type="entry name" value="AB_hydrolase_1"/>
</dbReference>
<dbReference type="PRINTS" id="PR00412">
    <property type="entry name" value="EPOXHYDRLASE"/>
</dbReference>
<feature type="domain" description="AB hydrolase-1" evidence="3">
    <location>
        <begin position="29"/>
        <end position="92"/>
    </location>
</feature>
<dbReference type="AlphaFoldDB" id="A0AAD4D3S8"/>
<evidence type="ECO:0000259" key="3">
    <source>
        <dbReference type="Pfam" id="PF00561"/>
    </source>
</evidence>
<dbReference type="GO" id="GO:0016787">
    <property type="term" value="F:hydrolase activity"/>
    <property type="evidence" value="ECO:0007669"/>
    <property type="project" value="UniProtKB-KW"/>
</dbReference>
<name>A0AAD4D3S8_9FUNG</name>
<reference evidence="4" key="1">
    <citation type="journal article" date="2020" name="Fungal Divers.">
        <title>Resolving the Mortierellaceae phylogeny through synthesis of multi-gene phylogenetics and phylogenomics.</title>
        <authorList>
            <person name="Vandepol N."/>
            <person name="Liber J."/>
            <person name="Desiro A."/>
            <person name="Na H."/>
            <person name="Kennedy M."/>
            <person name="Barry K."/>
            <person name="Grigoriev I.V."/>
            <person name="Miller A.N."/>
            <person name="O'Donnell K."/>
            <person name="Stajich J.E."/>
            <person name="Bonito G."/>
        </authorList>
    </citation>
    <scope>NUCLEOTIDE SEQUENCE</scope>
    <source>
        <strain evidence="4">NRRL 28262</strain>
    </source>
</reference>
<dbReference type="PANTHER" id="PTHR43329">
    <property type="entry name" value="EPOXIDE HYDROLASE"/>
    <property type="match status" value="1"/>
</dbReference>
<proteinExistence type="inferred from homology"/>
<evidence type="ECO:0000313" key="4">
    <source>
        <dbReference type="EMBL" id="KAG0263583.1"/>
    </source>
</evidence>
<comment type="caution">
    <text evidence="4">The sequence shown here is derived from an EMBL/GenBank/DDBJ whole genome shotgun (WGS) entry which is preliminary data.</text>
</comment>
<protein>
    <recommendedName>
        <fullName evidence="3">AB hydrolase-1 domain-containing protein</fullName>
    </recommendedName>
</protein>
<organism evidence="4 5">
    <name type="scientific">Linnemannia exigua</name>
    <dbReference type="NCBI Taxonomy" id="604196"/>
    <lineage>
        <taxon>Eukaryota</taxon>
        <taxon>Fungi</taxon>
        <taxon>Fungi incertae sedis</taxon>
        <taxon>Mucoromycota</taxon>
        <taxon>Mortierellomycotina</taxon>
        <taxon>Mortierellomycetes</taxon>
        <taxon>Mortierellales</taxon>
        <taxon>Mortierellaceae</taxon>
        <taxon>Linnemannia</taxon>
    </lineage>
</organism>
<dbReference type="InterPro" id="IPR029058">
    <property type="entry name" value="AB_hydrolase_fold"/>
</dbReference>